<gene>
    <name evidence="1" type="ORF">HGP29_20725</name>
</gene>
<dbReference type="RefSeq" id="WP_168884234.1">
    <property type="nucleotide sequence ID" value="NZ_JABAIL010000007.1"/>
</dbReference>
<dbReference type="Proteomes" id="UP000585050">
    <property type="component" value="Unassembled WGS sequence"/>
</dbReference>
<keyword evidence="2" id="KW-1185">Reference proteome</keyword>
<reference evidence="1 2" key="1">
    <citation type="submission" date="2020-04" db="EMBL/GenBank/DDBJ databases">
        <title>Flammeovirga sp. SR4, a novel species isolated from seawater.</title>
        <authorList>
            <person name="Wang X."/>
        </authorList>
    </citation>
    <scope>NUCLEOTIDE SEQUENCE [LARGE SCALE GENOMIC DNA]</scope>
    <source>
        <strain evidence="1 2">SR4</strain>
    </source>
</reference>
<name>A0A7X8SNS3_9BACT</name>
<organism evidence="1 2">
    <name type="scientific">Flammeovirga agarivorans</name>
    <dbReference type="NCBI Taxonomy" id="2726742"/>
    <lineage>
        <taxon>Bacteria</taxon>
        <taxon>Pseudomonadati</taxon>
        <taxon>Bacteroidota</taxon>
        <taxon>Cytophagia</taxon>
        <taxon>Cytophagales</taxon>
        <taxon>Flammeovirgaceae</taxon>
        <taxon>Flammeovirga</taxon>
    </lineage>
</organism>
<evidence type="ECO:0000313" key="2">
    <source>
        <dbReference type="Proteomes" id="UP000585050"/>
    </source>
</evidence>
<dbReference type="EMBL" id="JABAIL010000007">
    <property type="protein sequence ID" value="NLR93636.1"/>
    <property type="molecule type" value="Genomic_DNA"/>
</dbReference>
<sequence length="270" mass="30940">MNKTHFIFFSLILCLGCSKKLNTIVIPEGTDPNFKIVSHQDKGFTATNRKVDVFGIPIYAYKDVEDEKLLHAANVMAQYLDNDEDGVVDNPILITTLLANNAALFMWKKESQIRLNAQDLGADETVPEWHSNPNMRFDASLEEVWHVITHSGYSKAYPEVFGENENSQLAKAMDIARGGVYQKIPSEYPSTAWYTYNDRTCTYDCQVTEYFYWGMTSILGAQKDRLESIDNEWRLNTKDKVAQTDPLLYQLLTDSTYQFPTILPNGKYRQ</sequence>
<proteinExistence type="predicted"/>
<evidence type="ECO:0000313" key="1">
    <source>
        <dbReference type="EMBL" id="NLR93636.1"/>
    </source>
</evidence>
<dbReference type="AlphaFoldDB" id="A0A7X8SNS3"/>
<comment type="caution">
    <text evidence="1">The sequence shown here is derived from an EMBL/GenBank/DDBJ whole genome shotgun (WGS) entry which is preliminary data.</text>
</comment>
<protein>
    <submittedName>
        <fullName evidence="1">Uncharacterized protein</fullName>
    </submittedName>
</protein>
<accession>A0A7X8SNS3</accession>